<evidence type="ECO:0000256" key="2">
    <source>
        <dbReference type="ARBA" id="ARBA00022630"/>
    </source>
</evidence>
<keyword evidence="14" id="KW-1185">Reference proteome</keyword>
<feature type="binding site" evidence="8">
    <location>
        <position position="53"/>
    </location>
    <ligand>
        <name>FAD</name>
        <dbReference type="ChEBI" id="CHEBI:57692"/>
    </ligand>
</feature>
<keyword evidence="8" id="KW-0520">NAD</keyword>
<dbReference type="Gene3D" id="3.30.390.30">
    <property type="match status" value="1"/>
</dbReference>
<sequence length="458" mass="48894">MSAFDYDLFVIGGGSGGVRAARVAAGEAGARVGLAEESRYGGTCVIRGCVPKKLMVFASEFGGMIETASAYGWGHQAGAFDWSAFRGTLHAELDRLEGIYRKLLKNAGVDSFDARAVIKDPHTVALSTGETFTAKHILVATGGHPVRPDVPNAELGMVSDDLFELDALPERLLIIGGGFIACEFACIMQGLGVAVTQFYRGGQILRGFDNEARDLMAEEMIAQGIDLRVDTEIAEMSPVTPGAQGGPIRVRCIHGTDQTFDAVLFATGRVPNTKGLGLEEAGVKLGRGGEIVVNEYSQSDVPSIFAIGDVTERITLTPVAIREAMAFVETVFRGNPTPVDHVLVPSAVYTQPELGAVGLSEEAARELEHIEVYTTTFRPMQSAFAGKPDRVLMKLVVSQASRRVLGCHIVAPAAGEMIQMAAIAIKMGATKEDFDRTVAVHPTMAEEIVTMRHPTRTA</sequence>
<evidence type="ECO:0000256" key="6">
    <source>
        <dbReference type="ARBA" id="ARBA00023284"/>
    </source>
</evidence>
<keyword evidence="2 10" id="KW-0285">Flavoprotein</keyword>
<dbReference type="PROSITE" id="PS00076">
    <property type="entry name" value="PYRIDINE_REDOX_1"/>
    <property type="match status" value="1"/>
</dbReference>
<feature type="binding site" evidence="8">
    <location>
        <position position="268"/>
    </location>
    <ligand>
        <name>NAD(+)</name>
        <dbReference type="ChEBI" id="CHEBI:57540"/>
    </ligand>
</feature>
<dbReference type="SUPFAM" id="SSF55424">
    <property type="entry name" value="FAD/NAD-linked reductases, dimerisation (C-terminal) domain"/>
    <property type="match status" value="1"/>
</dbReference>
<evidence type="ECO:0000313" key="13">
    <source>
        <dbReference type="EMBL" id="SFQ97995.1"/>
    </source>
</evidence>
<reference evidence="13 14" key="1">
    <citation type="submission" date="2016-10" db="EMBL/GenBank/DDBJ databases">
        <authorList>
            <person name="de Groot N.N."/>
        </authorList>
    </citation>
    <scope>NUCLEOTIDE SEQUENCE [LARGE SCALE GENOMIC DNA]</scope>
    <source>
        <strain evidence="14">KMM 9023,NRIC 0796,JCM 17311,KCTC 23692</strain>
    </source>
</reference>
<dbReference type="PANTHER" id="PTHR42737">
    <property type="entry name" value="GLUTATHIONE REDUCTASE"/>
    <property type="match status" value="1"/>
</dbReference>
<dbReference type="PRINTS" id="PR00368">
    <property type="entry name" value="FADPNR"/>
</dbReference>
<dbReference type="Pfam" id="PF07992">
    <property type="entry name" value="Pyr_redox_2"/>
    <property type="match status" value="1"/>
</dbReference>
<comment type="similarity">
    <text evidence="1 10">Belongs to the class-I pyridine nucleotide-disulfide oxidoreductase family.</text>
</comment>
<dbReference type="InterPro" id="IPR016156">
    <property type="entry name" value="FAD/NAD-linked_Rdtase_dimer_sf"/>
</dbReference>
<dbReference type="OrthoDB" id="9776382at2"/>
<dbReference type="AlphaFoldDB" id="A0A1I6CXI2"/>
<dbReference type="InterPro" id="IPR012999">
    <property type="entry name" value="Pyr_OxRdtase_I_AS"/>
</dbReference>
<keyword evidence="4 10" id="KW-0560">Oxidoreductase</keyword>
<dbReference type="RefSeq" id="WP_092076339.1">
    <property type="nucleotide sequence ID" value="NZ_FOYI01000001.1"/>
</dbReference>
<comment type="cofactor">
    <cofactor evidence="8">
        <name>FAD</name>
        <dbReference type="ChEBI" id="CHEBI:57692"/>
    </cofactor>
    <text evidence="8">Binds 1 FAD per subunit.</text>
</comment>
<dbReference type="GO" id="GO:0045454">
    <property type="term" value="P:cell redox homeostasis"/>
    <property type="evidence" value="ECO:0007669"/>
    <property type="project" value="InterPro"/>
</dbReference>
<evidence type="ECO:0000256" key="3">
    <source>
        <dbReference type="ARBA" id="ARBA00022827"/>
    </source>
</evidence>
<evidence type="ECO:0000256" key="4">
    <source>
        <dbReference type="ARBA" id="ARBA00023002"/>
    </source>
</evidence>
<feature type="binding site" evidence="8">
    <location>
        <begin position="176"/>
        <end position="183"/>
    </location>
    <ligand>
        <name>NAD(+)</name>
        <dbReference type="ChEBI" id="CHEBI:57540"/>
    </ligand>
</feature>
<dbReference type="InterPro" id="IPR004099">
    <property type="entry name" value="Pyr_nucl-diS_OxRdtase_dimer"/>
</dbReference>
<feature type="active site" description="Proton acceptor" evidence="7">
    <location>
        <position position="441"/>
    </location>
</feature>
<accession>A0A1I6CXI2</accession>
<dbReference type="InterPro" id="IPR036188">
    <property type="entry name" value="FAD/NAD-bd_sf"/>
</dbReference>
<keyword evidence="3 8" id="KW-0274">FAD</keyword>
<evidence type="ECO:0000256" key="1">
    <source>
        <dbReference type="ARBA" id="ARBA00007532"/>
    </source>
</evidence>
<evidence type="ECO:0000259" key="12">
    <source>
        <dbReference type="Pfam" id="PF07992"/>
    </source>
</evidence>
<dbReference type="GO" id="GO:0006749">
    <property type="term" value="P:glutathione metabolic process"/>
    <property type="evidence" value="ECO:0007669"/>
    <property type="project" value="TreeGrafter"/>
</dbReference>
<dbReference type="InterPro" id="IPR046952">
    <property type="entry name" value="GSHR/TRXR-like"/>
</dbReference>
<dbReference type="STRING" id="871652.SAMN04515673_101552"/>
<dbReference type="EMBL" id="FOYI01000001">
    <property type="protein sequence ID" value="SFQ97995.1"/>
    <property type="molecule type" value="Genomic_DNA"/>
</dbReference>
<feature type="binding site" evidence="8">
    <location>
        <position position="309"/>
    </location>
    <ligand>
        <name>FAD</name>
        <dbReference type="ChEBI" id="CHEBI:57692"/>
    </ligand>
</feature>
<evidence type="ECO:0000313" key="14">
    <source>
        <dbReference type="Proteomes" id="UP000199302"/>
    </source>
</evidence>
<evidence type="ECO:0000256" key="8">
    <source>
        <dbReference type="PIRSR" id="PIRSR000350-3"/>
    </source>
</evidence>
<dbReference type="PIRSF" id="PIRSF000350">
    <property type="entry name" value="Mercury_reductase_MerA"/>
    <property type="match status" value="1"/>
</dbReference>
<feature type="domain" description="FAD/NAD(P)-binding" evidence="12">
    <location>
        <begin position="6"/>
        <end position="324"/>
    </location>
</feature>
<gene>
    <name evidence="13" type="ORF">SAMN04515673_101552</name>
</gene>
<dbReference type="PRINTS" id="PR00411">
    <property type="entry name" value="PNDRDTASEI"/>
</dbReference>
<dbReference type="GO" id="GO:0034599">
    <property type="term" value="P:cellular response to oxidative stress"/>
    <property type="evidence" value="ECO:0007669"/>
    <property type="project" value="TreeGrafter"/>
</dbReference>
<evidence type="ECO:0000256" key="5">
    <source>
        <dbReference type="ARBA" id="ARBA00023157"/>
    </source>
</evidence>
<dbReference type="PANTHER" id="PTHR42737:SF2">
    <property type="entry name" value="GLUTATHIONE REDUCTASE"/>
    <property type="match status" value="1"/>
</dbReference>
<name>A0A1I6CXI2_9RHOB</name>
<dbReference type="SUPFAM" id="SSF51905">
    <property type="entry name" value="FAD/NAD(P)-binding domain"/>
    <property type="match status" value="1"/>
</dbReference>
<proteinExistence type="inferred from homology"/>
<dbReference type="GO" id="GO:0050660">
    <property type="term" value="F:flavin adenine dinucleotide binding"/>
    <property type="evidence" value="ECO:0007669"/>
    <property type="project" value="InterPro"/>
</dbReference>
<dbReference type="GO" id="GO:0005829">
    <property type="term" value="C:cytosol"/>
    <property type="evidence" value="ECO:0007669"/>
    <property type="project" value="TreeGrafter"/>
</dbReference>
<dbReference type="GO" id="GO:0004362">
    <property type="term" value="F:glutathione-disulfide reductase (NADPH) activity"/>
    <property type="evidence" value="ECO:0007669"/>
    <property type="project" value="TreeGrafter"/>
</dbReference>
<keyword evidence="8" id="KW-0547">Nucleotide-binding</keyword>
<organism evidence="13 14">
    <name type="scientific">Poseidonocella sedimentorum</name>
    <dbReference type="NCBI Taxonomy" id="871652"/>
    <lineage>
        <taxon>Bacteria</taxon>
        <taxon>Pseudomonadati</taxon>
        <taxon>Pseudomonadota</taxon>
        <taxon>Alphaproteobacteria</taxon>
        <taxon>Rhodobacterales</taxon>
        <taxon>Roseobacteraceae</taxon>
        <taxon>Poseidonocella</taxon>
    </lineage>
</organism>
<dbReference type="Gene3D" id="3.50.50.60">
    <property type="entry name" value="FAD/NAD(P)-binding domain"/>
    <property type="match status" value="2"/>
</dbReference>
<dbReference type="Pfam" id="PF02852">
    <property type="entry name" value="Pyr_redox_dim"/>
    <property type="match status" value="1"/>
</dbReference>
<dbReference type="Proteomes" id="UP000199302">
    <property type="component" value="Unassembled WGS sequence"/>
</dbReference>
<dbReference type="InterPro" id="IPR023753">
    <property type="entry name" value="FAD/NAD-binding_dom"/>
</dbReference>
<evidence type="ECO:0000259" key="11">
    <source>
        <dbReference type="Pfam" id="PF02852"/>
    </source>
</evidence>
<dbReference type="NCBIfam" id="NF004776">
    <property type="entry name" value="PRK06116.1"/>
    <property type="match status" value="1"/>
</dbReference>
<keyword evidence="6 10" id="KW-0676">Redox-active center</keyword>
<evidence type="ECO:0000256" key="9">
    <source>
        <dbReference type="PIRSR" id="PIRSR000350-4"/>
    </source>
</evidence>
<keyword evidence="5" id="KW-1015">Disulfide bond</keyword>
<dbReference type="InterPro" id="IPR001100">
    <property type="entry name" value="Pyr_nuc-diS_OxRdtase"/>
</dbReference>
<evidence type="ECO:0000256" key="10">
    <source>
        <dbReference type="RuleBase" id="RU003691"/>
    </source>
</evidence>
<evidence type="ECO:0000256" key="7">
    <source>
        <dbReference type="PIRSR" id="PIRSR000350-2"/>
    </source>
</evidence>
<protein>
    <submittedName>
        <fullName evidence="13">NADPH-glutathione reductase</fullName>
    </submittedName>
</protein>
<feature type="disulfide bond" description="Redox-active" evidence="9">
    <location>
        <begin position="44"/>
        <end position="49"/>
    </location>
</feature>
<feature type="domain" description="Pyridine nucleotide-disulphide oxidoreductase dimerisation" evidence="11">
    <location>
        <begin position="344"/>
        <end position="451"/>
    </location>
</feature>